<dbReference type="EMBL" id="JASCZI010152907">
    <property type="protein sequence ID" value="MED6176830.1"/>
    <property type="molecule type" value="Genomic_DNA"/>
</dbReference>
<evidence type="ECO:0000313" key="2">
    <source>
        <dbReference type="Proteomes" id="UP001341840"/>
    </source>
</evidence>
<name>A0ABU6VVP1_9FABA</name>
<organism evidence="1 2">
    <name type="scientific">Stylosanthes scabra</name>
    <dbReference type="NCBI Taxonomy" id="79078"/>
    <lineage>
        <taxon>Eukaryota</taxon>
        <taxon>Viridiplantae</taxon>
        <taxon>Streptophyta</taxon>
        <taxon>Embryophyta</taxon>
        <taxon>Tracheophyta</taxon>
        <taxon>Spermatophyta</taxon>
        <taxon>Magnoliopsida</taxon>
        <taxon>eudicotyledons</taxon>
        <taxon>Gunneridae</taxon>
        <taxon>Pentapetalae</taxon>
        <taxon>rosids</taxon>
        <taxon>fabids</taxon>
        <taxon>Fabales</taxon>
        <taxon>Fabaceae</taxon>
        <taxon>Papilionoideae</taxon>
        <taxon>50 kb inversion clade</taxon>
        <taxon>dalbergioids sensu lato</taxon>
        <taxon>Dalbergieae</taxon>
        <taxon>Pterocarpus clade</taxon>
        <taxon>Stylosanthes</taxon>
    </lineage>
</organism>
<accession>A0ABU6VVP1</accession>
<gene>
    <name evidence="1" type="ORF">PIB30_092010</name>
</gene>
<evidence type="ECO:0000313" key="1">
    <source>
        <dbReference type="EMBL" id="MED6176830.1"/>
    </source>
</evidence>
<protein>
    <submittedName>
        <fullName evidence="1">Uncharacterized protein</fullName>
    </submittedName>
</protein>
<reference evidence="1 2" key="1">
    <citation type="journal article" date="2023" name="Plants (Basel)">
        <title>Bridging the Gap: Combining Genomics and Transcriptomics Approaches to Understand Stylosanthes scabra, an Orphan Legume from the Brazilian Caatinga.</title>
        <authorList>
            <person name="Ferreira-Neto J.R.C."/>
            <person name="da Silva M.D."/>
            <person name="Binneck E."/>
            <person name="de Melo N.F."/>
            <person name="da Silva R.H."/>
            <person name="de Melo A.L.T.M."/>
            <person name="Pandolfi V."/>
            <person name="Bustamante F.O."/>
            <person name="Brasileiro-Vidal A.C."/>
            <person name="Benko-Iseppon A.M."/>
        </authorList>
    </citation>
    <scope>NUCLEOTIDE SEQUENCE [LARGE SCALE GENOMIC DNA]</scope>
    <source>
        <tissue evidence="1">Leaves</tissue>
    </source>
</reference>
<keyword evidence="2" id="KW-1185">Reference proteome</keyword>
<sequence>MASSSSSGANAFDNHHFRTFFNQKLYEETVCHKEIISEEGFDLNEDEYLEMRQQIALRGWRRLASPRKAAKTRI</sequence>
<dbReference type="Proteomes" id="UP001341840">
    <property type="component" value="Unassembled WGS sequence"/>
</dbReference>
<comment type="caution">
    <text evidence="1">The sequence shown here is derived from an EMBL/GenBank/DDBJ whole genome shotgun (WGS) entry which is preliminary data.</text>
</comment>
<proteinExistence type="predicted"/>
<feature type="non-terminal residue" evidence="1">
    <location>
        <position position="74"/>
    </location>
</feature>